<keyword evidence="15" id="KW-1185">Reference proteome</keyword>
<evidence type="ECO:0000256" key="1">
    <source>
        <dbReference type="ARBA" id="ARBA00004479"/>
    </source>
</evidence>
<feature type="repeat" description="FG-GAP" evidence="12">
    <location>
        <begin position="436"/>
        <end position="498"/>
    </location>
</feature>
<reference evidence="16" key="1">
    <citation type="submission" date="2025-08" db="UniProtKB">
        <authorList>
            <consortium name="RefSeq"/>
        </authorList>
    </citation>
    <scope>IDENTIFICATION</scope>
</reference>
<dbReference type="GO" id="GO:0007160">
    <property type="term" value="P:cell-matrix adhesion"/>
    <property type="evidence" value="ECO:0007669"/>
    <property type="project" value="TreeGrafter"/>
</dbReference>
<keyword evidence="4 13" id="KW-0732">Signal</keyword>
<dbReference type="InterPro" id="IPR028994">
    <property type="entry name" value="Integrin_alpha_N"/>
</dbReference>
<dbReference type="OrthoDB" id="5573735at2759"/>
<dbReference type="KEGG" id="pbar:105427692"/>
<evidence type="ECO:0000256" key="2">
    <source>
        <dbReference type="ARBA" id="ARBA00008054"/>
    </source>
</evidence>
<dbReference type="Gene3D" id="1.20.5.930">
    <property type="entry name" value="Bicelle-embedded integrin alpha(iib) transmembrane segment"/>
    <property type="match status" value="1"/>
</dbReference>
<dbReference type="SUPFAM" id="SSF69179">
    <property type="entry name" value="Integrin domains"/>
    <property type="match status" value="2"/>
</dbReference>
<feature type="repeat" description="FG-GAP" evidence="12">
    <location>
        <begin position="368"/>
        <end position="422"/>
    </location>
</feature>
<evidence type="ECO:0000256" key="7">
    <source>
        <dbReference type="ARBA" id="ARBA00022989"/>
    </source>
</evidence>
<accession>A0A6I9X0R7</accession>
<keyword evidence="6 13" id="KW-0130">Cell adhesion</keyword>
<feature type="transmembrane region" description="Helical" evidence="13">
    <location>
        <begin position="1013"/>
        <end position="1040"/>
    </location>
</feature>
<dbReference type="GO" id="GO:0005178">
    <property type="term" value="F:integrin binding"/>
    <property type="evidence" value="ECO:0007669"/>
    <property type="project" value="TreeGrafter"/>
</dbReference>
<feature type="transmembrane region" description="Helical" evidence="13">
    <location>
        <begin position="1068"/>
        <end position="1088"/>
    </location>
</feature>
<comment type="caution">
    <text evidence="13">Lacks conserved residue(s) required for the propagation of feature annotation.</text>
</comment>
<dbReference type="Gene3D" id="2.60.40.1460">
    <property type="entry name" value="Integrin domains. Chain A, domain 2"/>
    <property type="match status" value="1"/>
</dbReference>
<dbReference type="PRINTS" id="PR01185">
    <property type="entry name" value="INTEGRINA"/>
</dbReference>
<name>A0A6I9X0R7_9HYME</name>
<keyword evidence="10 13" id="KW-0675">Receptor</keyword>
<dbReference type="PANTHER" id="PTHR23220:SF83">
    <property type="entry name" value="INTEGRIN ALPHA-PS3-RELATED"/>
    <property type="match status" value="1"/>
</dbReference>
<keyword evidence="7 13" id="KW-1133">Transmembrane helix</keyword>
<evidence type="ECO:0000256" key="11">
    <source>
        <dbReference type="ARBA" id="ARBA00023180"/>
    </source>
</evidence>
<dbReference type="Gene3D" id="2.60.40.1510">
    <property type="entry name" value="ntegrin, alpha v. Chain A, domain 3"/>
    <property type="match status" value="1"/>
</dbReference>
<sequence length="1108" mass="126403">MMMKFILIANLLIASAYNIDTNYPILYPNSATNANQYLNTKFEHSYFGYSVLLHRYLQDNTSWLFIGAPRGNYSLSLHNSTRSKIFDEPGVVYRCILSGPCVEIKPVPDASKISYIEQLSMHAYIRQNHSWFGSAMAIERKNDFLTICAPRAILNIILNNLKDVNTMQGMCYSGHASLKILKMEMSEIEHFDYGKNVWNDPMYGFSVAFAASLQNTSETLNRIVGRPKDNVIGSVDITRFVNTHMQYRFYEIYKKSREISIPDDQSQIGYMMGYAVTSGNYFNRNQPLYACADPGWSYIGQVVIINLDGNFITKLHGNEIGEFFGASLASGDLNNDGLHDLVVGAPHWKNDNGRVHVYLGTSREEFEAVTILEGVNEDAHFGYALAIGDMDGDGFSDIIVSAPWEKSGAIYIYNGDASLKDKERLTISQKITMKSSGLNNLAKRVNIQTFGFSISEPVDIDNNGYTDIAVGAYKSGHVIVLRSKPVVRTNLTLYTIPSILQRNVNNFLIKACVEYDSANTHAFKISLIMDKKYKRTKETFLEMSSMDFSDHMCMNVTITLSNDIQNFIEPIVIYASHNFTHNDSVSEFCKTCPVENRHSKSKSAQSLLPFDIGCGDDRVCNSNISATVKLQGVRENNTWVIGSNDITLETHLENYAEPAYLTTITFILPKGIVLRSILPFCEEDMNEDILTVICNVGNPLGTYEQKIVKLDLDMKHLTNGSLHGQVLEFLMEIQTHSVNHGMRMIKSPLILQSEVSLFLNGKAIEENYYLLNLDYDQPSIIFQHIYQILKFGATFIEEAKLIVNLPIAINDLEPFISLYKPRIYISGKYYDCLSSGVDLVTVQHGLPWETISNMSDLYNLNYNNEILQNTNHDMLKRDVKSYAIIAAHILHTLYNTRMIKSEDLDYNLTIQERNIAYVNCSTYGINCSTLFCDLSALRTQQDIGKLMMKLIFNITKLKDNFKLSDEIKIIKFSTDAHVQIIKPANRIVEMDIRHDMNLVTEFHNTEKMQKLQVWTIFVSVSLGLILLCIVIILLSMIGFFKRTTKEELSTLQSDEVYNRNRRYRRNYAYIRIEEIYILGIFYVFYFSFELYYKSVKNNGTDRQYKQLS</sequence>
<feature type="repeat" description="FG-GAP" evidence="12">
    <location>
        <begin position="310"/>
        <end position="367"/>
    </location>
</feature>
<evidence type="ECO:0000256" key="5">
    <source>
        <dbReference type="ARBA" id="ARBA00022737"/>
    </source>
</evidence>
<keyword evidence="11" id="KW-0325">Glycoprotein</keyword>
<dbReference type="GO" id="GO:0007157">
    <property type="term" value="P:heterophilic cell-cell adhesion via plasma membrane cell adhesion molecules"/>
    <property type="evidence" value="ECO:0007669"/>
    <property type="project" value="UniProtKB-ARBA"/>
</dbReference>
<dbReference type="Gene3D" id="2.130.10.130">
    <property type="entry name" value="Integrin alpha, N-terminal"/>
    <property type="match status" value="1"/>
</dbReference>
<keyword evidence="5" id="KW-0677">Repeat</keyword>
<dbReference type="RefSeq" id="XP_011637857.1">
    <property type="nucleotide sequence ID" value="XM_011639555.1"/>
</dbReference>
<evidence type="ECO:0000256" key="9">
    <source>
        <dbReference type="ARBA" id="ARBA00023136"/>
    </source>
</evidence>
<dbReference type="AlphaFoldDB" id="A0A6I9X0R7"/>
<dbReference type="PROSITE" id="PS51470">
    <property type="entry name" value="FG_GAP"/>
    <property type="match status" value="3"/>
</dbReference>
<protein>
    <submittedName>
        <fullName evidence="16">Integrin alpha-9-like</fullName>
    </submittedName>
</protein>
<keyword evidence="8 13" id="KW-0401">Integrin</keyword>
<feature type="chain" id="PRO_5027159492" evidence="13">
    <location>
        <begin position="17"/>
        <end position="1108"/>
    </location>
</feature>
<keyword evidence="9 13" id="KW-0472">Membrane</keyword>
<dbReference type="PANTHER" id="PTHR23220">
    <property type="entry name" value="INTEGRIN ALPHA"/>
    <property type="match status" value="1"/>
</dbReference>
<proteinExistence type="inferred from homology"/>
<dbReference type="GO" id="GO:0033627">
    <property type="term" value="P:cell adhesion mediated by integrin"/>
    <property type="evidence" value="ECO:0007669"/>
    <property type="project" value="TreeGrafter"/>
</dbReference>
<dbReference type="Gene3D" id="2.60.40.1530">
    <property type="entry name" value="ntegrin, alpha v. Chain A, domain 4"/>
    <property type="match status" value="1"/>
</dbReference>
<feature type="domain" description="Integrin alpha second immunoglobulin-like" evidence="14">
    <location>
        <begin position="614"/>
        <end position="740"/>
    </location>
</feature>
<dbReference type="GO" id="GO:0009897">
    <property type="term" value="C:external side of plasma membrane"/>
    <property type="evidence" value="ECO:0007669"/>
    <property type="project" value="TreeGrafter"/>
</dbReference>
<dbReference type="SMART" id="SM00191">
    <property type="entry name" value="Int_alpha"/>
    <property type="match status" value="5"/>
</dbReference>
<evidence type="ECO:0000256" key="8">
    <source>
        <dbReference type="ARBA" id="ARBA00023037"/>
    </source>
</evidence>
<evidence type="ECO:0000256" key="4">
    <source>
        <dbReference type="ARBA" id="ARBA00022729"/>
    </source>
</evidence>
<evidence type="ECO:0000256" key="13">
    <source>
        <dbReference type="RuleBase" id="RU003762"/>
    </source>
</evidence>
<dbReference type="Proteomes" id="UP000504615">
    <property type="component" value="Unplaced"/>
</dbReference>
<dbReference type="InterPro" id="IPR013519">
    <property type="entry name" value="Int_alpha_beta-p"/>
</dbReference>
<dbReference type="InterPro" id="IPR013517">
    <property type="entry name" value="FG-GAP"/>
</dbReference>
<comment type="subcellular location">
    <subcellularLocation>
        <location evidence="1 13">Membrane</location>
        <topology evidence="1 13">Single-pass type I membrane protein</topology>
    </subcellularLocation>
</comment>
<evidence type="ECO:0000259" key="14">
    <source>
        <dbReference type="Pfam" id="PF20805"/>
    </source>
</evidence>
<dbReference type="InterPro" id="IPR032695">
    <property type="entry name" value="Integrin_dom_sf"/>
</dbReference>
<dbReference type="SUPFAM" id="SSF69318">
    <property type="entry name" value="Integrin alpha N-terminal domain"/>
    <property type="match status" value="1"/>
</dbReference>
<evidence type="ECO:0000313" key="15">
    <source>
        <dbReference type="Proteomes" id="UP000504615"/>
    </source>
</evidence>
<organism evidence="15 16">
    <name type="scientific">Pogonomyrmex barbatus</name>
    <name type="common">red harvester ant</name>
    <dbReference type="NCBI Taxonomy" id="144034"/>
    <lineage>
        <taxon>Eukaryota</taxon>
        <taxon>Metazoa</taxon>
        <taxon>Ecdysozoa</taxon>
        <taxon>Arthropoda</taxon>
        <taxon>Hexapoda</taxon>
        <taxon>Insecta</taxon>
        <taxon>Pterygota</taxon>
        <taxon>Neoptera</taxon>
        <taxon>Endopterygota</taxon>
        <taxon>Hymenoptera</taxon>
        <taxon>Apocrita</taxon>
        <taxon>Aculeata</taxon>
        <taxon>Formicoidea</taxon>
        <taxon>Formicidae</taxon>
        <taxon>Myrmicinae</taxon>
        <taxon>Pogonomyrmex</taxon>
    </lineage>
</organism>
<dbReference type="InterPro" id="IPR048285">
    <property type="entry name" value="Integrin_alpha_Ig-like_2"/>
</dbReference>
<evidence type="ECO:0000256" key="3">
    <source>
        <dbReference type="ARBA" id="ARBA00022692"/>
    </source>
</evidence>
<evidence type="ECO:0000256" key="6">
    <source>
        <dbReference type="ARBA" id="ARBA00022889"/>
    </source>
</evidence>
<feature type="signal peptide" evidence="13">
    <location>
        <begin position="1"/>
        <end position="16"/>
    </location>
</feature>
<evidence type="ECO:0000256" key="10">
    <source>
        <dbReference type="ARBA" id="ARBA00023170"/>
    </source>
</evidence>
<gene>
    <name evidence="16" type="primary">LOC105427692</name>
</gene>
<dbReference type="Pfam" id="PF20805">
    <property type="entry name" value="Integrin_A_Ig_2"/>
    <property type="match status" value="1"/>
</dbReference>
<dbReference type="Pfam" id="PF01839">
    <property type="entry name" value="FG-GAP"/>
    <property type="match status" value="2"/>
</dbReference>
<comment type="similarity">
    <text evidence="2 13">Belongs to the integrin alpha chain family.</text>
</comment>
<dbReference type="GO" id="GO:0008305">
    <property type="term" value="C:integrin complex"/>
    <property type="evidence" value="ECO:0007669"/>
    <property type="project" value="InterPro"/>
</dbReference>
<keyword evidence="3 13" id="KW-0812">Transmembrane</keyword>
<dbReference type="GeneID" id="105427692"/>
<dbReference type="GO" id="GO:0007229">
    <property type="term" value="P:integrin-mediated signaling pathway"/>
    <property type="evidence" value="ECO:0007669"/>
    <property type="project" value="UniProtKB-KW"/>
</dbReference>
<evidence type="ECO:0000256" key="12">
    <source>
        <dbReference type="PROSITE-ProRule" id="PRU00803"/>
    </source>
</evidence>
<dbReference type="InterPro" id="IPR000413">
    <property type="entry name" value="Integrin_alpha"/>
</dbReference>
<evidence type="ECO:0000313" key="16">
    <source>
        <dbReference type="RefSeq" id="XP_011637857.1"/>
    </source>
</evidence>